<dbReference type="EMBL" id="JAENHL010000006">
    <property type="protein sequence ID" value="MBK1865679.1"/>
    <property type="molecule type" value="Genomic_DNA"/>
</dbReference>
<dbReference type="Proteomes" id="UP000616151">
    <property type="component" value="Unassembled WGS sequence"/>
</dbReference>
<accession>A0ACC5QZB9</accession>
<name>A0ACC5QZB9_9HYPH</name>
<sequence>MVEIAKTGITLRQLQILREVVRTGSERSAAKMLEITQPAVSQQIKQLETMLGVQLFLRDKGRLQPTSQTMMLFRDTDATFVQMERISRTVAALKGVESDTMSIATPHIFCLDLIPRALQRLRPHQPHMIVHIRSGDYHEMAEHILEGRADIALSRLPIDENIFDWVPLVTATNVCVFHAGHRFSREKIITPEEMKGEPLIDVDPQFNSQQMNENALRYMGIEPYLAIQVDVIGQEASFLAAGLGVTITNSFAASQLKAFSLEIRPYEPSSLYHYILFWQKGRRLPALTEAARDALVACANDG</sequence>
<gene>
    <name evidence="1" type="ORF">JHL16_04895</name>
</gene>
<comment type="caution">
    <text evidence="1">The sequence shown here is derived from an EMBL/GenBank/DDBJ whole genome shotgun (WGS) entry which is preliminary data.</text>
</comment>
<reference evidence="1" key="1">
    <citation type="submission" date="2021-01" db="EMBL/GenBank/DDBJ databases">
        <authorList>
            <person name="Sun Q."/>
        </authorList>
    </citation>
    <scope>NUCLEOTIDE SEQUENCE</scope>
    <source>
        <strain evidence="1">YIM B02566</strain>
    </source>
</reference>
<evidence type="ECO:0000313" key="2">
    <source>
        <dbReference type="Proteomes" id="UP000616151"/>
    </source>
</evidence>
<protein>
    <submittedName>
        <fullName evidence="1">LysR family transcriptional regulator</fullName>
    </submittedName>
</protein>
<keyword evidence="2" id="KW-1185">Reference proteome</keyword>
<organism evidence="1 2">
    <name type="scientific">Taklimakanibacter albus</name>
    <dbReference type="NCBI Taxonomy" id="2800327"/>
    <lineage>
        <taxon>Bacteria</taxon>
        <taxon>Pseudomonadati</taxon>
        <taxon>Pseudomonadota</taxon>
        <taxon>Alphaproteobacteria</taxon>
        <taxon>Hyphomicrobiales</taxon>
        <taxon>Aestuariivirgaceae</taxon>
        <taxon>Taklimakanibacter</taxon>
    </lineage>
</organism>
<evidence type="ECO:0000313" key="1">
    <source>
        <dbReference type="EMBL" id="MBK1865679.1"/>
    </source>
</evidence>
<proteinExistence type="predicted"/>